<organism evidence="1 2">
    <name type="scientific">Methanosphaerula palustris (strain ATCC BAA-1556 / DSM 19958 / E1-9c)</name>
    <dbReference type="NCBI Taxonomy" id="521011"/>
    <lineage>
        <taxon>Archaea</taxon>
        <taxon>Methanobacteriati</taxon>
        <taxon>Methanobacteriota</taxon>
        <taxon>Stenosarchaea group</taxon>
        <taxon>Methanomicrobia</taxon>
        <taxon>Methanomicrobiales</taxon>
        <taxon>Methanoregulaceae</taxon>
        <taxon>Methanosphaerula</taxon>
    </lineage>
</organism>
<dbReference type="HOGENOM" id="CLU_2820934_0_0_2"/>
<sequence>MVVVVWVPVVTVEVPGTCVAVDWVTEVGAEVTAVVSDETDDGDVVPAVATDDEVTVVPTVDRFADV</sequence>
<evidence type="ECO:0000313" key="1">
    <source>
        <dbReference type="EMBL" id="ACL16836.1"/>
    </source>
</evidence>
<gene>
    <name evidence="1" type="ordered locus">Mpal_1522</name>
</gene>
<name>B8GIM3_METPE</name>
<reference evidence="1 2" key="1">
    <citation type="journal article" date="2015" name="Genome Announc.">
        <title>Complete Genome Sequence of Methanosphaerula palustris E1-9CT, a Hydrogenotrophic Methanogen Isolated from a Minerotrophic Fen Peatland.</title>
        <authorList>
            <person name="Cadillo-Quiroz H."/>
            <person name="Browne P."/>
            <person name="Kyrpides N."/>
            <person name="Woyke T."/>
            <person name="Goodwin L."/>
            <person name="Detter C."/>
            <person name="Yavitt J.B."/>
            <person name="Zinder S.H."/>
        </authorList>
    </citation>
    <scope>NUCLEOTIDE SEQUENCE [LARGE SCALE GENOMIC DNA]</scope>
    <source>
        <strain evidence="2">ATCC BAA-1556 / DSM 19958 / E1-9c</strain>
    </source>
</reference>
<keyword evidence="2" id="KW-1185">Reference proteome</keyword>
<dbReference type="Proteomes" id="UP000002457">
    <property type="component" value="Chromosome"/>
</dbReference>
<proteinExistence type="predicted"/>
<dbReference type="AlphaFoldDB" id="B8GIM3"/>
<dbReference type="EMBL" id="CP001338">
    <property type="protein sequence ID" value="ACL16836.1"/>
    <property type="molecule type" value="Genomic_DNA"/>
</dbReference>
<evidence type="ECO:0000313" key="2">
    <source>
        <dbReference type="Proteomes" id="UP000002457"/>
    </source>
</evidence>
<dbReference type="STRING" id="521011.Mpal_1522"/>
<dbReference type="KEGG" id="mpl:Mpal_1522"/>
<accession>B8GIM3</accession>
<protein>
    <submittedName>
        <fullName evidence="1">Uncharacterized protein</fullName>
    </submittedName>
</protein>